<geneLocation type="plasmid" evidence="1 2">
    <name>pRgalR602c</name>
</geneLocation>
<reference evidence="1 2" key="1">
    <citation type="submission" date="2013-11" db="EMBL/GenBank/DDBJ databases">
        <title>Complete genome sequence of Rhizobium gallicum bv. gallicum R602.</title>
        <authorList>
            <person name="Bustos P."/>
            <person name="Santamaria R.I."/>
            <person name="Lozano L."/>
            <person name="Acosta J.L."/>
            <person name="Ormeno-Orrillo E."/>
            <person name="Rogel M.A."/>
            <person name="Romero D."/>
            <person name="Cevallos M.A."/>
            <person name="Martinez-Romero E."/>
            <person name="Gonzalez V."/>
        </authorList>
    </citation>
    <scope>NUCLEOTIDE SEQUENCE [LARGE SCALE GENOMIC DNA]</scope>
    <source>
        <strain evidence="1 2">R602</strain>
        <plasmid evidence="1 2">pRgalR602c</plasmid>
    </source>
</reference>
<proteinExistence type="predicted"/>
<sequence>MSSSSTFRCAAASQCCRTGSQSQLKTGLVQNYLVNKKMKRFISCLKPLLPVSPSSIRRQAEKVNEK</sequence>
<protein>
    <submittedName>
        <fullName evidence="1">Uncharacterized protein</fullName>
    </submittedName>
</protein>
<dbReference type="Proteomes" id="UP000031368">
    <property type="component" value="Plasmid pRgalR602c"/>
</dbReference>
<keyword evidence="2" id="KW-1185">Reference proteome</keyword>
<gene>
    <name evidence="1" type="ORF">RGR602_PC00064</name>
</gene>
<evidence type="ECO:0000313" key="1">
    <source>
        <dbReference type="EMBL" id="AJD44111.1"/>
    </source>
</evidence>
<accession>A0A0B4XAH9</accession>
<dbReference type="KEGG" id="rga:RGR602_PC00064"/>
<dbReference type="AlphaFoldDB" id="A0A0B4XAH9"/>
<name>A0A0B4XAH9_9HYPH</name>
<keyword evidence="1" id="KW-0614">Plasmid</keyword>
<dbReference type="HOGENOM" id="CLU_2828235_0_0_5"/>
<dbReference type="EMBL" id="CP006880">
    <property type="protein sequence ID" value="AJD44111.1"/>
    <property type="molecule type" value="Genomic_DNA"/>
</dbReference>
<organism evidence="1 2">
    <name type="scientific">Rhizobium gallicum bv. gallicum R602sp</name>
    <dbReference type="NCBI Taxonomy" id="1041138"/>
    <lineage>
        <taxon>Bacteria</taxon>
        <taxon>Pseudomonadati</taxon>
        <taxon>Pseudomonadota</taxon>
        <taxon>Alphaproteobacteria</taxon>
        <taxon>Hyphomicrobiales</taxon>
        <taxon>Rhizobiaceae</taxon>
        <taxon>Rhizobium/Agrobacterium group</taxon>
        <taxon>Rhizobium</taxon>
    </lineage>
</organism>
<evidence type="ECO:0000313" key="2">
    <source>
        <dbReference type="Proteomes" id="UP000031368"/>
    </source>
</evidence>